<dbReference type="Proteomes" id="UP000306102">
    <property type="component" value="Unassembled WGS sequence"/>
</dbReference>
<protein>
    <submittedName>
        <fullName evidence="2">Uncharacterized protein</fullName>
    </submittedName>
</protein>
<gene>
    <name evidence="2" type="ORF">TEA_029405</name>
</gene>
<keyword evidence="3" id="KW-1185">Reference proteome</keyword>
<reference evidence="2 3" key="1">
    <citation type="journal article" date="2018" name="Proc. Natl. Acad. Sci. U.S.A.">
        <title>Draft genome sequence of Camellia sinensis var. sinensis provides insights into the evolution of the tea genome and tea quality.</title>
        <authorList>
            <person name="Wei C."/>
            <person name="Yang H."/>
            <person name="Wang S."/>
            <person name="Zhao J."/>
            <person name="Liu C."/>
            <person name="Gao L."/>
            <person name="Xia E."/>
            <person name="Lu Y."/>
            <person name="Tai Y."/>
            <person name="She G."/>
            <person name="Sun J."/>
            <person name="Cao H."/>
            <person name="Tong W."/>
            <person name="Gao Q."/>
            <person name="Li Y."/>
            <person name="Deng W."/>
            <person name="Jiang X."/>
            <person name="Wang W."/>
            <person name="Chen Q."/>
            <person name="Zhang S."/>
            <person name="Li H."/>
            <person name="Wu J."/>
            <person name="Wang P."/>
            <person name="Li P."/>
            <person name="Shi C."/>
            <person name="Zheng F."/>
            <person name="Jian J."/>
            <person name="Huang B."/>
            <person name="Shan D."/>
            <person name="Shi M."/>
            <person name="Fang C."/>
            <person name="Yue Y."/>
            <person name="Li F."/>
            <person name="Li D."/>
            <person name="Wei S."/>
            <person name="Han B."/>
            <person name="Jiang C."/>
            <person name="Yin Y."/>
            <person name="Xia T."/>
            <person name="Zhang Z."/>
            <person name="Bennetzen J.L."/>
            <person name="Zhao S."/>
            <person name="Wan X."/>
        </authorList>
    </citation>
    <scope>NUCLEOTIDE SEQUENCE [LARGE SCALE GENOMIC DNA]</scope>
    <source>
        <strain evidence="3">cv. Shuchazao</strain>
        <tissue evidence="2">Leaf</tissue>
    </source>
</reference>
<accession>A0A4V3WJ57</accession>
<keyword evidence="1" id="KW-0812">Transmembrane</keyword>
<name>A0A4V3WJ57_CAMSN</name>
<comment type="caution">
    <text evidence="2">The sequence shown here is derived from an EMBL/GenBank/DDBJ whole genome shotgun (WGS) entry which is preliminary data.</text>
</comment>
<keyword evidence="1" id="KW-0472">Membrane</keyword>
<keyword evidence="1" id="KW-1133">Transmembrane helix</keyword>
<proteinExistence type="predicted"/>
<dbReference type="STRING" id="542762.A0A4V3WJ57"/>
<organism evidence="2 3">
    <name type="scientific">Camellia sinensis var. sinensis</name>
    <name type="common">China tea</name>
    <dbReference type="NCBI Taxonomy" id="542762"/>
    <lineage>
        <taxon>Eukaryota</taxon>
        <taxon>Viridiplantae</taxon>
        <taxon>Streptophyta</taxon>
        <taxon>Embryophyta</taxon>
        <taxon>Tracheophyta</taxon>
        <taxon>Spermatophyta</taxon>
        <taxon>Magnoliopsida</taxon>
        <taxon>eudicotyledons</taxon>
        <taxon>Gunneridae</taxon>
        <taxon>Pentapetalae</taxon>
        <taxon>asterids</taxon>
        <taxon>Ericales</taxon>
        <taxon>Theaceae</taxon>
        <taxon>Camellia</taxon>
    </lineage>
</organism>
<evidence type="ECO:0000313" key="2">
    <source>
        <dbReference type="EMBL" id="THF95686.1"/>
    </source>
</evidence>
<dbReference type="EMBL" id="SDRB02013201">
    <property type="protein sequence ID" value="THF95686.1"/>
    <property type="molecule type" value="Genomic_DNA"/>
</dbReference>
<evidence type="ECO:0000313" key="3">
    <source>
        <dbReference type="Proteomes" id="UP000306102"/>
    </source>
</evidence>
<evidence type="ECO:0000256" key="1">
    <source>
        <dbReference type="SAM" id="Phobius"/>
    </source>
</evidence>
<feature type="transmembrane region" description="Helical" evidence="1">
    <location>
        <begin position="89"/>
        <end position="113"/>
    </location>
</feature>
<dbReference type="AlphaFoldDB" id="A0A4V3WJ57"/>
<sequence length="140" mass="15474">MGVCYVYSIGVGVKKHSGVVAGKLQKGSCSRVVGAEISSSARKIQQHRRWSFLGCRLGVQVSDWPWEGINIGSVGVGVQHRRGQLVKDVFLLGFYSLIAVPPVLAMMNLFWFWKIARGMMKTLSKTGYCKQSPPYGPVNR</sequence>